<feature type="transmembrane region" description="Helical" evidence="7">
    <location>
        <begin position="134"/>
        <end position="156"/>
    </location>
</feature>
<dbReference type="PROSITE" id="PS50928">
    <property type="entry name" value="ABC_TM1"/>
    <property type="match status" value="1"/>
</dbReference>
<keyword evidence="3" id="KW-1003">Cell membrane</keyword>
<keyword evidence="2 7" id="KW-0813">Transport</keyword>
<evidence type="ECO:0000256" key="3">
    <source>
        <dbReference type="ARBA" id="ARBA00022475"/>
    </source>
</evidence>
<keyword evidence="10" id="KW-1185">Reference proteome</keyword>
<feature type="transmembrane region" description="Helical" evidence="7">
    <location>
        <begin position="215"/>
        <end position="235"/>
    </location>
</feature>
<comment type="caution">
    <text evidence="9">The sequence shown here is derived from an EMBL/GenBank/DDBJ whole genome shotgun (WGS) entry which is preliminary data.</text>
</comment>
<dbReference type="InterPro" id="IPR005769">
    <property type="entry name" value="PhnE/PtxC"/>
</dbReference>
<dbReference type="AlphaFoldDB" id="A0A7X0FNS1"/>
<protein>
    <submittedName>
        <fullName evidence="9">Phosphonate transport system permease protein</fullName>
    </submittedName>
</protein>
<dbReference type="GO" id="GO:0015416">
    <property type="term" value="F:ABC-type phosphonate transporter activity"/>
    <property type="evidence" value="ECO:0007669"/>
    <property type="project" value="InterPro"/>
</dbReference>
<evidence type="ECO:0000256" key="5">
    <source>
        <dbReference type="ARBA" id="ARBA00022989"/>
    </source>
</evidence>
<feature type="domain" description="ABC transmembrane type-1" evidence="8">
    <location>
        <begin position="80"/>
        <end position="263"/>
    </location>
</feature>
<dbReference type="SUPFAM" id="SSF161098">
    <property type="entry name" value="MetI-like"/>
    <property type="match status" value="1"/>
</dbReference>
<feature type="transmembrane region" description="Helical" evidence="7">
    <location>
        <begin position="24"/>
        <end position="44"/>
    </location>
</feature>
<dbReference type="Pfam" id="PF00528">
    <property type="entry name" value="BPD_transp_1"/>
    <property type="match status" value="1"/>
</dbReference>
<dbReference type="InterPro" id="IPR035906">
    <property type="entry name" value="MetI-like_sf"/>
</dbReference>
<dbReference type="EMBL" id="JACHML010000001">
    <property type="protein sequence ID" value="MBB6390913.1"/>
    <property type="molecule type" value="Genomic_DNA"/>
</dbReference>
<feature type="transmembrane region" description="Helical" evidence="7">
    <location>
        <begin position="84"/>
        <end position="105"/>
    </location>
</feature>
<gene>
    <name evidence="9" type="ORF">HD594_001226</name>
</gene>
<evidence type="ECO:0000256" key="2">
    <source>
        <dbReference type="ARBA" id="ARBA00022448"/>
    </source>
</evidence>
<name>A0A7X0FNS1_9MICO</name>
<dbReference type="InterPro" id="IPR000515">
    <property type="entry name" value="MetI-like"/>
</dbReference>
<proteinExistence type="inferred from homology"/>
<evidence type="ECO:0000256" key="4">
    <source>
        <dbReference type="ARBA" id="ARBA00022692"/>
    </source>
</evidence>
<dbReference type="PANTHER" id="PTHR30043">
    <property type="entry name" value="PHOSPHONATES TRANSPORT SYSTEM PERMEASE PROTEIN"/>
    <property type="match status" value="1"/>
</dbReference>
<accession>A0A7X0FNS1</accession>
<dbReference type="NCBIfam" id="TIGR01097">
    <property type="entry name" value="PhnE"/>
    <property type="match status" value="1"/>
</dbReference>
<feature type="transmembrane region" description="Helical" evidence="7">
    <location>
        <begin position="247"/>
        <end position="266"/>
    </location>
</feature>
<dbReference type="PANTHER" id="PTHR30043:SF1">
    <property type="entry name" value="ABC TRANSPORT SYSTEM PERMEASE PROTEIN P69"/>
    <property type="match status" value="1"/>
</dbReference>
<dbReference type="Gene3D" id="1.10.3720.10">
    <property type="entry name" value="MetI-like"/>
    <property type="match status" value="1"/>
</dbReference>
<dbReference type="RefSeq" id="WP_184750110.1">
    <property type="nucleotide sequence ID" value="NZ_BAAAJR010000003.1"/>
</dbReference>
<evidence type="ECO:0000256" key="1">
    <source>
        <dbReference type="ARBA" id="ARBA00004651"/>
    </source>
</evidence>
<reference evidence="9 10" key="1">
    <citation type="submission" date="2020-08" db="EMBL/GenBank/DDBJ databases">
        <title>Sequencing the genomes of 1000 actinobacteria strains.</title>
        <authorList>
            <person name="Klenk H.-P."/>
        </authorList>
    </citation>
    <scope>NUCLEOTIDE SEQUENCE [LARGE SCALE GENOMIC DNA]</scope>
    <source>
        <strain evidence="9 10">DSM 12511</strain>
    </source>
</reference>
<keyword evidence="6 7" id="KW-0472">Membrane</keyword>
<comment type="subcellular location">
    <subcellularLocation>
        <location evidence="1 7">Cell membrane</location>
        <topology evidence="1 7">Multi-pass membrane protein</topology>
    </subcellularLocation>
</comment>
<dbReference type="GO" id="GO:0005886">
    <property type="term" value="C:plasma membrane"/>
    <property type="evidence" value="ECO:0007669"/>
    <property type="project" value="UniProtKB-SubCell"/>
</dbReference>
<organism evidence="9 10">
    <name type="scientific">Microbacterium thalassium</name>
    <dbReference type="NCBI Taxonomy" id="362649"/>
    <lineage>
        <taxon>Bacteria</taxon>
        <taxon>Bacillati</taxon>
        <taxon>Actinomycetota</taxon>
        <taxon>Actinomycetes</taxon>
        <taxon>Micrococcales</taxon>
        <taxon>Microbacteriaceae</taxon>
        <taxon>Microbacterium</taxon>
    </lineage>
</organism>
<evidence type="ECO:0000256" key="6">
    <source>
        <dbReference type="ARBA" id="ARBA00023136"/>
    </source>
</evidence>
<evidence type="ECO:0000313" key="10">
    <source>
        <dbReference type="Proteomes" id="UP000537775"/>
    </source>
</evidence>
<keyword evidence="4 7" id="KW-0812">Transmembrane</keyword>
<dbReference type="CDD" id="cd06261">
    <property type="entry name" value="TM_PBP2"/>
    <property type="match status" value="1"/>
</dbReference>
<evidence type="ECO:0000259" key="8">
    <source>
        <dbReference type="PROSITE" id="PS50928"/>
    </source>
</evidence>
<keyword evidence="5 7" id="KW-1133">Transmembrane helix</keyword>
<comment type="similarity">
    <text evidence="7">Belongs to the binding-protein-dependent transport system permease family.</text>
</comment>
<evidence type="ECO:0000313" key="9">
    <source>
        <dbReference type="EMBL" id="MBB6390913.1"/>
    </source>
</evidence>
<dbReference type="Proteomes" id="UP000537775">
    <property type="component" value="Unassembled WGS sequence"/>
</dbReference>
<evidence type="ECO:0000256" key="7">
    <source>
        <dbReference type="RuleBase" id="RU363032"/>
    </source>
</evidence>
<sequence length="271" mass="28926">MTTVIPAPRPGTASRRPVKPRAPWTLWAGLAAAVVLTVWAGLGIEFTLVPLFTDFGRGWVVIEQFLNPNWGFIFQVGNAWFETLAIAVLASLGGCLLGLIAAMLASKVTLSNPVAHQIVKWTLSVVRSIPDIGYAFLFVALVGVGSLAGILALVMFNLGIVAKLTSESIDAVDRGPIEAVDASGANGIDRARWAVYPQVLPNFLSYSLYVFELNIRASIVIGLAGAGGIGNVIIVQLGRFAWENVSALFIATFVVVLLVDIASQVVRRRIT</sequence>